<comment type="caution">
    <text evidence="1">The sequence shown here is derived from an EMBL/GenBank/DDBJ whole genome shotgun (WGS) entry which is preliminary data.</text>
</comment>
<sequence>MGGLSEFCGLGNFAEFDGSANPDELASLFSSAGFDGLGDLSEFDELGKFPEFNGSASPAKLASLLSSAVSVGLPGLPNSANAEGPS</sequence>
<proteinExistence type="predicted"/>
<protein>
    <submittedName>
        <fullName evidence="1">Uncharacterized protein</fullName>
    </submittedName>
</protein>
<dbReference type="EMBL" id="SSOB01000028">
    <property type="protein sequence ID" value="THF75861.1"/>
    <property type="molecule type" value="Genomic_DNA"/>
</dbReference>
<evidence type="ECO:0000313" key="2">
    <source>
        <dbReference type="Proteomes" id="UP000310636"/>
    </source>
</evidence>
<keyword evidence="2" id="KW-1185">Reference proteome</keyword>
<dbReference type="Proteomes" id="UP000310636">
    <property type="component" value="Unassembled WGS sequence"/>
</dbReference>
<dbReference type="RefSeq" id="WP_136371665.1">
    <property type="nucleotide sequence ID" value="NZ_SSOB01000028.1"/>
</dbReference>
<dbReference type="AlphaFoldDB" id="A0A4S4BSX0"/>
<reference evidence="1 2" key="1">
    <citation type="submission" date="2019-04" db="EMBL/GenBank/DDBJ databases">
        <title>Cohnella sp. nov. isolated from preserved vegetables.</title>
        <authorList>
            <person name="Lin S.-Y."/>
            <person name="Hung M.-H."/>
            <person name="Young C.-C."/>
        </authorList>
    </citation>
    <scope>NUCLEOTIDE SEQUENCE [LARGE SCALE GENOMIC DNA]</scope>
    <source>
        <strain evidence="1 2">CC-MHH1044</strain>
    </source>
</reference>
<name>A0A4S4BSX0_9BACL</name>
<gene>
    <name evidence="1" type="ORF">E6C55_20365</name>
</gene>
<evidence type="ECO:0000313" key="1">
    <source>
        <dbReference type="EMBL" id="THF75861.1"/>
    </source>
</evidence>
<organism evidence="1 2">
    <name type="scientific">Cohnella fermenti</name>
    <dbReference type="NCBI Taxonomy" id="2565925"/>
    <lineage>
        <taxon>Bacteria</taxon>
        <taxon>Bacillati</taxon>
        <taxon>Bacillota</taxon>
        <taxon>Bacilli</taxon>
        <taxon>Bacillales</taxon>
        <taxon>Paenibacillaceae</taxon>
        <taxon>Cohnella</taxon>
    </lineage>
</organism>
<accession>A0A4S4BSX0</accession>